<keyword evidence="9" id="KW-1185">Reference proteome</keyword>
<evidence type="ECO:0000256" key="2">
    <source>
        <dbReference type="ARBA" id="ARBA00023015"/>
    </source>
</evidence>
<protein>
    <recommendedName>
        <fullName evidence="7">Plus3 domain-containing protein</fullName>
    </recommendedName>
</protein>
<evidence type="ECO:0000256" key="5">
    <source>
        <dbReference type="SAM" id="Coils"/>
    </source>
</evidence>
<evidence type="ECO:0000259" key="7">
    <source>
        <dbReference type="PROSITE" id="PS51360"/>
    </source>
</evidence>
<dbReference type="PANTHER" id="PTHR13115:SF8">
    <property type="entry name" value="RNA POLYMERASE-ASSOCIATED PROTEIN RTF1 HOMOLOG"/>
    <property type="match status" value="1"/>
</dbReference>
<gene>
    <name evidence="8" type="ORF">BB560_003220</name>
</gene>
<feature type="region of interest" description="Disordered" evidence="6">
    <location>
        <begin position="9"/>
        <end position="35"/>
    </location>
</feature>
<dbReference type="InterPro" id="IPR036128">
    <property type="entry name" value="Plus3-like_sf"/>
</dbReference>
<proteinExistence type="predicted"/>
<feature type="region of interest" description="Disordered" evidence="6">
    <location>
        <begin position="116"/>
        <end position="144"/>
    </location>
</feature>
<evidence type="ECO:0000256" key="4">
    <source>
        <dbReference type="ARBA" id="ARBA00023242"/>
    </source>
</evidence>
<dbReference type="GO" id="GO:0003677">
    <property type="term" value="F:DNA binding"/>
    <property type="evidence" value="ECO:0007669"/>
    <property type="project" value="InterPro"/>
</dbReference>
<keyword evidence="3" id="KW-0804">Transcription</keyword>
<evidence type="ECO:0000256" key="6">
    <source>
        <dbReference type="SAM" id="MobiDB-lite"/>
    </source>
</evidence>
<sequence>MEKKILELFGLSEMPNSENDKKRKANTSSHPVEDDKFLNVLNSDRENDSDFLISLGPDLLGNEEDRKRVKLLPKKKRVILLEQRKTRKKLYMEKRELRKDLEERIKSGNLVIEENLRRKKKRTKESLGEDEGSPKKKTLKKGNTTKIRETKCKNYEEEDANTIKYESKLGDNRGFGQCMKGTLLKHQTPKRREKLDIDNKSSSESRNVLIDEPLISLSDLNTIWLSQDLVDKWIYTPMFSKAVTGAYVKVQANKDGKGPYTVAQVTGVLEDSTPYFLKRHYVDVRLRVCVGDNRIDVEVGALSNTPITTAEYQQLEALRQKDPDSLMEYPVQKIFEKKKQDISEKNEYIITSKDIDHRVNMFKKAGAGADSEIQKRAELSRQYQIARQNEDHEKMEQIRREMNDLPSSRLSNKSQSSFAYNSRVSKIGVSRPQSFLNSKPAVKLGASLPSARNSANNSAVNLQSQKFRQPTNAPTQNIVQNQPSQSTDNQYLAHLPYADTDVPADTDNELGPTPGTSGSHNLIFKSNNPKNPKLELPLPTRKNKNYAKIMACASFDLSFVK</sequence>
<dbReference type="STRING" id="133381.A0A2T9ZCQ5"/>
<dbReference type="SMART" id="SM00719">
    <property type="entry name" value="Plus3"/>
    <property type="match status" value="1"/>
</dbReference>
<dbReference type="EMBL" id="MBFS01000506">
    <property type="protein sequence ID" value="PVV02330.1"/>
    <property type="molecule type" value="Genomic_DNA"/>
</dbReference>
<dbReference type="Proteomes" id="UP000245609">
    <property type="component" value="Unassembled WGS sequence"/>
</dbReference>
<comment type="caution">
    <text evidence="8">The sequence shown here is derived from an EMBL/GenBank/DDBJ whole genome shotgun (WGS) entry which is preliminary data.</text>
</comment>
<keyword evidence="5" id="KW-0175">Coiled coil</keyword>
<comment type="subcellular location">
    <subcellularLocation>
        <location evidence="1">Nucleus</location>
    </subcellularLocation>
</comment>
<feature type="domain" description="Plus3" evidence="7">
    <location>
        <begin position="214"/>
        <end position="347"/>
    </location>
</feature>
<dbReference type="GO" id="GO:0016593">
    <property type="term" value="C:Cdc73/Paf1 complex"/>
    <property type="evidence" value="ECO:0007669"/>
    <property type="project" value="TreeGrafter"/>
</dbReference>
<dbReference type="OrthoDB" id="166375at2759"/>
<dbReference type="InterPro" id="IPR004343">
    <property type="entry name" value="Plus-3_dom"/>
</dbReference>
<reference evidence="8 9" key="1">
    <citation type="journal article" date="2018" name="MBio">
        <title>Comparative Genomics Reveals the Core Gene Toolbox for the Fungus-Insect Symbiosis.</title>
        <authorList>
            <person name="Wang Y."/>
            <person name="Stata M."/>
            <person name="Wang W."/>
            <person name="Stajich J.E."/>
            <person name="White M.M."/>
            <person name="Moncalvo J.M."/>
        </authorList>
    </citation>
    <scope>NUCLEOTIDE SEQUENCE [LARGE SCALE GENOMIC DNA]</scope>
    <source>
        <strain evidence="8 9">SC-DP-2</strain>
    </source>
</reference>
<keyword evidence="4" id="KW-0539">Nucleus</keyword>
<feature type="compositionally biased region" description="Low complexity" evidence="6">
    <location>
        <begin position="525"/>
        <end position="538"/>
    </location>
</feature>
<dbReference type="PROSITE" id="PS51360">
    <property type="entry name" value="PLUS3"/>
    <property type="match status" value="1"/>
</dbReference>
<organism evidence="8 9">
    <name type="scientific">Smittium megazygosporum</name>
    <dbReference type="NCBI Taxonomy" id="133381"/>
    <lineage>
        <taxon>Eukaryota</taxon>
        <taxon>Fungi</taxon>
        <taxon>Fungi incertae sedis</taxon>
        <taxon>Zoopagomycota</taxon>
        <taxon>Kickxellomycotina</taxon>
        <taxon>Harpellomycetes</taxon>
        <taxon>Harpellales</taxon>
        <taxon>Legeriomycetaceae</taxon>
        <taxon>Smittium</taxon>
    </lineage>
</organism>
<evidence type="ECO:0000313" key="9">
    <source>
        <dbReference type="Proteomes" id="UP000245609"/>
    </source>
</evidence>
<accession>A0A2T9ZCQ5</accession>
<dbReference type="Gene3D" id="3.90.70.200">
    <property type="entry name" value="Plus-3 domain"/>
    <property type="match status" value="1"/>
</dbReference>
<name>A0A2T9ZCQ5_9FUNG</name>
<evidence type="ECO:0000256" key="1">
    <source>
        <dbReference type="ARBA" id="ARBA00004123"/>
    </source>
</evidence>
<feature type="coiled-coil region" evidence="5">
    <location>
        <begin position="369"/>
        <end position="405"/>
    </location>
</feature>
<evidence type="ECO:0000313" key="8">
    <source>
        <dbReference type="EMBL" id="PVV02330.1"/>
    </source>
</evidence>
<keyword evidence="2" id="KW-0805">Transcription regulation</keyword>
<dbReference type="AlphaFoldDB" id="A0A2T9ZCQ5"/>
<feature type="region of interest" description="Disordered" evidence="6">
    <location>
        <begin position="499"/>
        <end position="538"/>
    </location>
</feature>
<dbReference type="SUPFAM" id="SSF159042">
    <property type="entry name" value="Plus3-like"/>
    <property type="match status" value="1"/>
</dbReference>
<dbReference type="GO" id="GO:1990269">
    <property type="term" value="F:RNA polymerase II C-terminal domain phosphoserine binding"/>
    <property type="evidence" value="ECO:0007669"/>
    <property type="project" value="TreeGrafter"/>
</dbReference>
<evidence type="ECO:0000256" key="3">
    <source>
        <dbReference type="ARBA" id="ARBA00023163"/>
    </source>
</evidence>
<dbReference type="PANTHER" id="PTHR13115">
    <property type="entry name" value="RNA POLYMERASE-ASSOCIATED PROTEIN RTF1 HOMOLOG"/>
    <property type="match status" value="1"/>
</dbReference>
<dbReference type="Pfam" id="PF03126">
    <property type="entry name" value="Plus-3"/>
    <property type="match status" value="1"/>
</dbReference>